<dbReference type="Gene3D" id="3.90.550.10">
    <property type="entry name" value="Spore Coat Polysaccharide Biosynthesis Protein SpsA, Chain A"/>
    <property type="match status" value="1"/>
</dbReference>
<gene>
    <name evidence="2" type="ORF">GCM10010170_086660</name>
</gene>
<dbReference type="EMBL" id="BAAARV010000086">
    <property type="protein sequence ID" value="GAA2379767.1"/>
    <property type="molecule type" value="Genomic_DNA"/>
</dbReference>
<proteinExistence type="predicted"/>
<evidence type="ECO:0000313" key="2">
    <source>
        <dbReference type="EMBL" id="GAA2379767.1"/>
    </source>
</evidence>
<reference evidence="3" key="1">
    <citation type="journal article" date="2019" name="Int. J. Syst. Evol. Microbiol.">
        <title>The Global Catalogue of Microorganisms (GCM) 10K type strain sequencing project: providing services to taxonomists for standard genome sequencing and annotation.</title>
        <authorList>
            <consortium name="The Broad Institute Genomics Platform"/>
            <consortium name="The Broad Institute Genome Sequencing Center for Infectious Disease"/>
            <person name="Wu L."/>
            <person name="Ma J."/>
        </authorList>
    </citation>
    <scope>NUCLEOTIDE SEQUENCE [LARGE SCALE GENOMIC DNA]</scope>
    <source>
        <strain evidence="3">JCM 3272</strain>
    </source>
</reference>
<dbReference type="RefSeq" id="WP_344618497.1">
    <property type="nucleotide sequence ID" value="NZ_BAAARV010000086.1"/>
</dbReference>
<feature type="domain" description="Glycosyltransferase 2-like" evidence="1">
    <location>
        <begin position="7"/>
        <end position="125"/>
    </location>
</feature>
<dbReference type="SUPFAM" id="SSF53448">
    <property type="entry name" value="Nucleotide-diphospho-sugar transferases"/>
    <property type="match status" value="1"/>
</dbReference>
<dbReference type="Pfam" id="PF00535">
    <property type="entry name" value="Glycos_transf_2"/>
    <property type="match status" value="1"/>
</dbReference>
<dbReference type="PANTHER" id="PTHR43630">
    <property type="entry name" value="POLY-BETA-1,6-N-ACETYL-D-GLUCOSAMINE SYNTHASE"/>
    <property type="match status" value="1"/>
</dbReference>
<organism evidence="2 3">
    <name type="scientific">Dactylosporangium salmoneum</name>
    <dbReference type="NCBI Taxonomy" id="53361"/>
    <lineage>
        <taxon>Bacteria</taxon>
        <taxon>Bacillati</taxon>
        <taxon>Actinomycetota</taxon>
        <taxon>Actinomycetes</taxon>
        <taxon>Micromonosporales</taxon>
        <taxon>Micromonosporaceae</taxon>
        <taxon>Dactylosporangium</taxon>
    </lineage>
</organism>
<dbReference type="InterPro" id="IPR001173">
    <property type="entry name" value="Glyco_trans_2-like"/>
</dbReference>
<dbReference type="PANTHER" id="PTHR43630:SF2">
    <property type="entry name" value="GLYCOSYLTRANSFERASE"/>
    <property type="match status" value="1"/>
</dbReference>
<name>A0ABP5UI41_9ACTN</name>
<comment type="caution">
    <text evidence="2">The sequence shown here is derived from an EMBL/GenBank/DDBJ whole genome shotgun (WGS) entry which is preliminary data.</text>
</comment>
<dbReference type="InterPro" id="IPR011990">
    <property type="entry name" value="TPR-like_helical_dom_sf"/>
</dbReference>
<evidence type="ECO:0000313" key="3">
    <source>
        <dbReference type="Proteomes" id="UP001501444"/>
    </source>
</evidence>
<evidence type="ECO:0000259" key="1">
    <source>
        <dbReference type="Pfam" id="PF00535"/>
    </source>
</evidence>
<dbReference type="InterPro" id="IPR029044">
    <property type="entry name" value="Nucleotide-diphossugar_trans"/>
</dbReference>
<sequence>MNLVAVLIVRDEAAHLPGCLSSLGGVVDGVHVHDTGSTDGSPQLARSLGATVSAGEWRDDFAAARNAAVAAAGAPDWVLSIDADERAVAVPGRLRTRLAAAPADAFVVELDNRHDELPYTHRATRLFRPAALRWEGRVHERLAPDGDRPAMPREALHLIHHGYEDAGTRHRKSVRNVALAERRWHEVSDASDRPTILLDLARSYVGAGRLQAAVDTFEQLRATAPGTRQWILGTDALARLLLGAGHDDAVVLLARQLRDEGVDPGYCNWLEAQALAQLGHANEAWRLLRTVDQVVDPAGRVYPPAHLAELKRLLAQLVGVTDPAPPDRSSPAGSRR</sequence>
<dbReference type="SUPFAM" id="SSF48452">
    <property type="entry name" value="TPR-like"/>
    <property type="match status" value="1"/>
</dbReference>
<accession>A0ABP5UI41</accession>
<dbReference type="Proteomes" id="UP001501444">
    <property type="component" value="Unassembled WGS sequence"/>
</dbReference>
<keyword evidence="3" id="KW-1185">Reference proteome</keyword>
<protein>
    <recommendedName>
        <fullName evidence="1">Glycosyltransferase 2-like domain-containing protein</fullName>
    </recommendedName>
</protein>